<comment type="caution">
    <text evidence="10">The sequence shown here is derived from an EMBL/GenBank/DDBJ whole genome shotgun (WGS) entry which is preliminary data.</text>
</comment>
<dbReference type="Proteomes" id="UP000626109">
    <property type="component" value="Unassembled WGS sequence"/>
</dbReference>
<dbReference type="InterPro" id="IPR014906">
    <property type="entry name" value="PRP4-like"/>
</dbReference>
<dbReference type="GO" id="GO:0046540">
    <property type="term" value="C:U4/U6 x U5 tri-snRNP complex"/>
    <property type="evidence" value="ECO:0007669"/>
    <property type="project" value="TreeGrafter"/>
</dbReference>
<dbReference type="EMBL" id="CAJNNV010033441">
    <property type="protein sequence ID" value="CAE8643818.1"/>
    <property type="molecule type" value="Genomic_DNA"/>
</dbReference>
<evidence type="ECO:0000259" key="9">
    <source>
        <dbReference type="SMART" id="SM00500"/>
    </source>
</evidence>
<feature type="region of interest" description="Disordered" evidence="8">
    <location>
        <begin position="167"/>
        <end position="239"/>
    </location>
</feature>
<evidence type="ECO:0000256" key="4">
    <source>
        <dbReference type="ARBA" id="ARBA00022664"/>
    </source>
</evidence>
<keyword evidence="12" id="KW-1185">Reference proteome</keyword>
<evidence type="ECO:0000256" key="7">
    <source>
        <dbReference type="ARBA" id="ARBA00023242"/>
    </source>
</evidence>
<sequence length="414" mass="47514">MSKNKLKPMDLLKSALAERQAKAQKITAETGQKWIKRSEIEAKRIEEYMDDKRRDEDKWKADEEARFQKLNEHFAKSASKETMQLKVIPAHLLDEALLADDDADPPVPTTEIIDRMRMMSQPITLFGETDMQRYKRMRSAEKEDHEGKKNPDLVMLEGMHAHSRTMLEDHDEDKDDDDEPKAAAPAAAEASESESEEEEKKEGEEGEKDSEDSEATGETAEGVPEEGQEGKPPKEKEEELQEVDIDLKTMDKCDLIRHWIRKALKGWEKELAEKPDEYKKMAACKIEIAAHRQVRRDVRPLQKRLRLYVLEDMLLEKIFPIVKSADDREYRDAASAYLDLAIGKAAWPVGIGCGGSMLMEDAIGLHDNFNRNKQVKDIAYLLNDDVTRKFVQALKRLMNCAQRYWPPTDPSKGM</sequence>
<keyword evidence="6" id="KW-0508">mRNA splicing</keyword>
<evidence type="ECO:0000256" key="5">
    <source>
        <dbReference type="ARBA" id="ARBA00022728"/>
    </source>
</evidence>
<dbReference type="InterPro" id="IPR039979">
    <property type="entry name" value="PRPF18"/>
</dbReference>
<dbReference type="PANTHER" id="PTHR13007:SF19">
    <property type="entry name" value="PRE-MRNA-SPLICING FACTOR 18"/>
    <property type="match status" value="1"/>
</dbReference>
<dbReference type="GO" id="GO:0000350">
    <property type="term" value="P:generation of catalytic spliceosome for second transesterification step"/>
    <property type="evidence" value="ECO:0007669"/>
    <property type="project" value="TreeGrafter"/>
</dbReference>
<feature type="compositionally biased region" description="Basic and acidic residues" evidence="8">
    <location>
        <begin position="228"/>
        <end position="237"/>
    </location>
</feature>
<dbReference type="GO" id="GO:0005682">
    <property type="term" value="C:U5 snRNP"/>
    <property type="evidence" value="ECO:0007669"/>
    <property type="project" value="TreeGrafter"/>
</dbReference>
<dbReference type="PANTHER" id="PTHR13007">
    <property type="entry name" value="PRE-MRNA SPLICING FACTOR-RELATED"/>
    <property type="match status" value="1"/>
</dbReference>
<dbReference type="SUPFAM" id="SSF47938">
    <property type="entry name" value="Functional domain of the splicing factor Prp18"/>
    <property type="match status" value="1"/>
</dbReference>
<evidence type="ECO:0000256" key="6">
    <source>
        <dbReference type="ARBA" id="ARBA00023187"/>
    </source>
</evidence>
<protein>
    <recommendedName>
        <fullName evidence="3">Pre-mRNA-splicing factor 18</fullName>
    </recommendedName>
</protein>
<dbReference type="SUPFAM" id="SSF158230">
    <property type="entry name" value="PRP4-like"/>
    <property type="match status" value="1"/>
</dbReference>
<proteinExistence type="inferred from homology"/>
<comment type="similarity">
    <text evidence="2">Belongs to the PRP18 family.</text>
</comment>
<evidence type="ECO:0000313" key="11">
    <source>
        <dbReference type="EMBL" id="CAE8736187.1"/>
    </source>
</evidence>
<dbReference type="Proteomes" id="UP000654075">
    <property type="component" value="Unassembled WGS sequence"/>
</dbReference>
<feature type="compositionally biased region" description="Acidic residues" evidence="8">
    <location>
        <begin position="204"/>
        <end position="215"/>
    </location>
</feature>
<reference evidence="10" key="1">
    <citation type="submission" date="2021-02" db="EMBL/GenBank/DDBJ databases">
        <authorList>
            <person name="Dougan E. K."/>
            <person name="Rhodes N."/>
            <person name="Thang M."/>
            <person name="Chan C."/>
        </authorList>
    </citation>
    <scope>NUCLEOTIDE SEQUENCE</scope>
</reference>
<dbReference type="OMA" id="SFAQVRW"/>
<organism evidence="10 12">
    <name type="scientific">Polarella glacialis</name>
    <name type="common">Dinoflagellate</name>
    <dbReference type="NCBI Taxonomy" id="89957"/>
    <lineage>
        <taxon>Eukaryota</taxon>
        <taxon>Sar</taxon>
        <taxon>Alveolata</taxon>
        <taxon>Dinophyceae</taxon>
        <taxon>Suessiales</taxon>
        <taxon>Suessiaceae</taxon>
        <taxon>Polarella</taxon>
    </lineage>
</organism>
<comment type="subcellular location">
    <subcellularLocation>
        <location evidence="1">Nucleus</location>
    </subcellularLocation>
</comment>
<dbReference type="GO" id="GO:0071021">
    <property type="term" value="C:U2-type post-spliceosomal complex"/>
    <property type="evidence" value="ECO:0007669"/>
    <property type="project" value="TreeGrafter"/>
</dbReference>
<feature type="domain" description="Pre-mRNA processing factor 4 (PRP4)-like" evidence="9">
    <location>
        <begin position="107"/>
        <end position="161"/>
    </location>
</feature>
<keyword evidence="4" id="KW-0507">mRNA processing</keyword>
<evidence type="ECO:0000313" key="10">
    <source>
        <dbReference type="EMBL" id="CAE8643818.1"/>
    </source>
</evidence>
<keyword evidence="5" id="KW-0747">Spliceosome</keyword>
<dbReference type="Gene3D" id="4.10.280.110">
    <property type="entry name" value="Pre-mRNA processing factor 4 domain"/>
    <property type="match status" value="1"/>
</dbReference>
<dbReference type="Pfam" id="PF08799">
    <property type="entry name" value="PRP4"/>
    <property type="match status" value="1"/>
</dbReference>
<feature type="compositionally biased region" description="Acidic residues" evidence="8">
    <location>
        <begin position="169"/>
        <end position="179"/>
    </location>
</feature>
<evidence type="ECO:0000256" key="2">
    <source>
        <dbReference type="ARBA" id="ARBA00008137"/>
    </source>
</evidence>
<dbReference type="InterPro" id="IPR036285">
    <property type="entry name" value="PRP4-like_sf"/>
</dbReference>
<dbReference type="SMART" id="SM00500">
    <property type="entry name" value="SFM"/>
    <property type="match status" value="1"/>
</dbReference>
<gene>
    <name evidence="10" type="ORF">PGLA1383_LOCUS58120</name>
    <name evidence="11" type="ORF">PGLA2088_LOCUS48208</name>
</gene>
<evidence type="ECO:0000313" key="12">
    <source>
        <dbReference type="Proteomes" id="UP000654075"/>
    </source>
</evidence>
<dbReference type="InterPro" id="IPR004098">
    <property type="entry name" value="Prp18"/>
</dbReference>
<evidence type="ECO:0000256" key="8">
    <source>
        <dbReference type="SAM" id="MobiDB-lite"/>
    </source>
</evidence>
<dbReference type="Pfam" id="PF02840">
    <property type="entry name" value="Prp18"/>
    <property type="match status" value="1"/>
</dbReference>
<dbReference type="OrthoDB" id="10261918at2759"/>
<accession>A0A813I1X2</accession>
<keyword evidence="7" id="KW-0539">Nucleus</keyword>
<evidence type="ECO:0000256" key="3">
    <source>
        <dbReference type="ARBA" id="ARBA00018242"/>
    </source>
</evidence>
<dbReference type="AlphaFoldDB" id="A0A813I1X2"/>
<dbReference type="Gene3D" id="1.20.940.10">
    <property type="entry name" value="Functional domain of the splicing factor Prp18"/>
    <property type="match status" value="1"/>
</dbReference>
<evidence type="ECO:0000256" key="1">
    <source>
        <dbReference type="ARBA" id="ARBA00004123"/>
    </source>
</evidence>
<name>A0A813I1X2_POLGL</name>
<dbReference type="EMBL" id="CAJNNW010036630">
    <property type="protein sequence ID" value="CAE8736187.1"/>
    <property type="molecule type" value="Genomic_DNA"/>
</dbReference>